<dbReference type="GO" id="GO:0005634">
    <property type="term" value="C:nucleus"/>
    <property type="evidence" value="ECO:0007669"/>
    <property type="project" value="UniProtKB-SubCell"/>
</dbReference>
<proteinExistence type="predicted"/>
<feature type="compositionally biased region" description="Basic and acidic residues" evidence="6">
    <location>
        <begin position="69"/>
        <end position="99"/>
    </location>
</feature>
<keyword evidence="3" id="KW-0863">Zinc-finger</keyword>
<dbReference type="RefSeq" id="XP_016982518.1">
    <property type="nucleotide sequence ID" value="XM_017127029.1"/>
</dbReference>
<feature type="compositionally biased region" description="Basic residues" evidence="6">
    <location>
        <begin position="178"/>
        <end position="190"/>
    </location>
</feature>
<dbReference type="AlphaFoldDB" id="A0A6P4F566"/>
<evidence type="ECO:0000256" key="5">
    <source>
        <dbReference type="ARBA" id="ARBA00023242"/>
    </source>
</evidence>
<evidence type="ECO:0000313" key="7">
    <source>
        <dbReference type="EnsemblMetazoa" id="XP_016982518.1"/>
    </source>
</evidence>
<reference evidence="7" key="3">
    <citation type="submission" date="2025-05" db="UniProtKB">
        <authorList>
            <consortium name="EnsemblMetazoa"/>
        </authorList>
    </citation>
    <scope>IDENTIFICATION</scope>
</reference>
<evidence type="ECO:0000256" key="2">
    <source>
        <dbReference type="ARBA" id="ARBA00022723"/>
    </source>
</evidence>
<dbReference type="PANTHER" id="PTHR13340:SF2">
    <property type="entry name" value="GATA ZINC FINGER DOMAIN-CONTAINING PROTEIN 1"/>
    <property type="match status" value="1"/>
</dbReference>
<comment type="subcellular location">
    <subcellularLocation>
        <location evidence="1">Nucleus</location>
    </subcellularLocation>
</comment>
<reference evidence="8" key="1">
    <citation type="journal article" date="2021" name="Elife">
        <title>Highly contiguous assemblies of 101 drosophilid genomes.</title>
        <authorList>
            <person name="Kim B.Y."/>
            <person name="Wang J.R."/>
            <person name="Miller D.E."/>
            <person name="Barmina O."/>
            <person name="Delaney E."/>
            <person name="Thompson A."/>
            <person name="Comeault A.A."/>
            <person name="Peede D."/>
            <person name="D'Agostino E.R."/>
            <person name="Pelaez J."/>
            <person name="Aguilar J.M."/>
            <person name="Haji D."/>
            <person name="Matsunaga T."/>
            <person name="Armstrong E.E."/>
            <person name="Zych M."/>
            <person name="Ogawa Y."/>
            <person name="Stamenkovic-Radak M."/>
            <person name="Jelic M."/>
            <person name="Veselinovic M.S."/>
            <person name="Tanaskovic M."/>
            <person name="Eric P."/>
            <person name="Gao J.J."/>
            <person name="Katoh T.K."/>
            <person name="Toda M.J."/>
            <person name="Watabe H."/>
            <person name="Watada M."/>
            <person name="Davis J.S."/>
            <person name="Moyle L.C."/>
            <person name="Manoli G."/>
            <person name="Bertolini E."/>
            <person name="Kostal V."/>
            <person name="Hawley R.S."/>
            <person name="Takahashi A."/>
            <person name="Jones C.D."/>
            <person name="Price D.K."/>
            <person name="Whiteman N."/>
            <person name="Kopp A."/>
            <person name="Matute D.R."/>
            <person name="Petrov D.A."/>
        </authorList>
    </citation>
    <scope>NUCLEOTIDE SEQUENCE [LARGE SCALE GENOMIC DNA]</scope>
</reference>
<sequence>MSTDPDKMASDCADPGAQIPANKESSVDEGQVDPAASSCSFEKQKDSTDMDIDNDLTTNERMPTVDELEQPKQPKSKPREVKKEQEQEPKTEPEQEQKPMELPIQPPSPPPSAIKMEEEDKPVKLPSQIQEEIAPSSPEAPPNPSQQRPVGKITRSSLNGNQGSQVTTTTNRTPTIMKRLRKSTRFKAKQTGKGNSGSSNSQSNGHNNGPNGSTGSSTHLAGAGAHPSNTNKHGKSGPAGPGGATGARNRRSLFKRPAQKTPKVQACTKFVKSVFYKGSYMQIGDIVSIVDGDQNLYYAQVRGLLVDAYCEKSAFLTWLIPTQDSPDPQEGFDPATYLIGPDEELSRKLCYLEFVMHAPSNYYFDRSTPFPLPDVDEYTAQRSGGYIWTRLPVVKREKGSGLKTGGAS</sequence>
<keyword evidence="5" id="KW-0539">Nucleus</keyword>
<feature type="region of interest" description="Disordered" evidence="6">
    <location>
        <begin position="1"/>
        <end position="249"/>
    </location>
</feature>
<evidence type="ECO:0000313" key="8">
    <source>
        <dbReference type="Proteomes" id="UP001652680"/>
    </source>
</evidence>
<reference evidence="9" key="2">
    <citation type="submission" date="2025-04" db="UniProtKB">
        <authorList>
            <consortium name="RefSeq"/>
        </authorList>
    </citation>
    <scope>IDENTIFICATION</scope>
</reference>
<feature type="compositionally biased region" description="Low complexity" evidence="6">
    <location>
        <begin position="196"/>
        <end position="217"/>
    </location>
</feature>
<dbReference type="GO" id="GO:0008270">
    <property type="term" value="F:zinc ion binding"/>
    <property type="evidence" value="ECO:0007669"/>
    <property type="project" value="UniProtKB-KW"/>
</dbReference>
<dbReference type="EnsemblMetazoa" id="XM_017127029.1">
    <property type="protein sequence ID" value="XP_016982518.1"/>
    <property type="gene ID" value="LOC108047007"/>
</dbReference>
<protein>
    <submittedName>
        <fullName evidence="9">Proline-rich receptor-like protein kinase PERK12</fullName>
    </submittedName>
</protein>
<evidence type="ECO:0000256" key="3">
    <source>
        <dbReference type="ARBA" id="ARBA00022771"/>
    </source>
</evidence>
<keyword evidence="4" id="KW-0862">Zinc</keyword>
<dbReference type="GO" id="GO:0006325">
    <property type="term" value="P:chromatin organization"/>
    <property type="evidence" value="ECO:0007669"/>
    <property type="project" value="TreeGrafter"/>
</dbReference>
<dbReference type="InterPro" id="IPR039050">
    <property type="entry name" value="GATAD1"/>
</dbReference>
<evidence type="ECO:0000256" key="6">
    <source>
        <dbReference type="SAM" id="MobiDB-lite"/>
    </source>
</evidence>
<dbReference type="OrthoDB" id="9994231at2759"/>
<name>A0A6P4F566_DRORH</name>
<evidence type="ECO:0000256" key="1">
    <source>
        <dbReference type="ARBA" id="ARBA00004123"/>
    </source>
</evidence>
<dbReference type="Proteomes" id="UP001652680">
    <property type="component" value="Unassembled WGS sequence"/>
</dbReference>
<dbReference type="PANTHER" id="PTHR13340">
    <property type="entry name" value="GATA ZINC FINGER DOMAIN-CONTAINING"/>
    <property type="match status" value="1"/>
</dbReference>
<evidence type="ECO:0000256" key="4">
    <source>
        <dbReference type="ARBA" id="ARBA00022833"/>
    </source>
</evidence>
<feature type="compositionally biased region" description="Polar residues" evidence="6">
    <location>
        <begin position="154"/>
        <end position="174"/>
    </location>
</feature>
<organism evidence="9">
    <name type="scientific">Drosophila rhopaloa</name>
    <name type="common">Fruit fly</name>
    <dbReference type="NCBI Taxonomy" id="1041015"/>
    <lineage>
        <taxon>Eukaryota</taxon>
        <taxon>Metazoa</taxon>
        <taxon>Ecdysozoa</taxon>
        <taxon>Arthropoda</taxon>
        <taxon>Hexapoda</taxon>
        <taxon>Insecta</taxon>
        <taxon>Pterygota</taxon>
        <taxon>Neoptera</taxon>
        <taxon>Endopterygota</taxon>
        <taxon>Diptera</taxon>
        <taxon>Brachycera</taxon>
        <taxon>Muscomorpha</taxon>
        <taxon>Ephydroidea</taxon>
        <taxon>Drosophilidae</taxon>
        <taxon>Drosophila</taxon>
        <taxon>Sophophora</taxon>
    </lineage>
</organism>
<dbReference type="GeneID" id="108047007"/>
<keyword evidence="2" id="KW-0479">Metal-binding</keyword>
<accession>A0A6P4F566</accession>
<evidence type="ECO:0000313" key="9">
    <source>
        <dbReference type="RefSeq" id="XP_016982518.1"/>
    </source>
</evidence>
<keyword evidence="8" id="KW-1185">Reference proteome</keyword>
<gene>
    <name evidence="9" type="primary">LOC108047007</name>
    <name evidence="7" type="synonym">108047007</name>
</gene>
<dbReference type="OMA" id="NERMPTV"/>